<evidence type="ECO:0000259" key="1">
    <source>
        <dbReference type="Pfam" id="PF09407"/>
    </source>
</evidence>
<protein>
    <recommendedName>
        <fullName evidence="1">AbiEi antitoxin C-terminal domain-containing protein</fullName>
    </recommendedName>
</protein>
<dbReference type="InterPro" id="IPR018547">
    <property type="entry name" value="AbiEi_C"/>
</dbReference>
<accession>A0ABR4WZS7</accession>
<reference evidence="2 3" key="1">
    <citation type="journal article" date="2014" name="PLoS ONE">
        <title>Identification and Characterization of a New Erythromycin Biosynthetic Gene Cluster in Actinopolyspora erythraea YIM90600, a Novel Erythronolide-Producing Halophilic Actinomycete Isolated from Salt Field.</title>
        <authorList>
            <person name="Chen D."/>
            <person name="Feng J."/>
            <person name="Huang L."/>
            <person name="Zhang Q."/>
            <person name="Wu J."/>
            <person name="Zhu X."/>
            <person name="Duan Y."/>
            <person name="Xu Z."/>
        </authorList>
    </citation>
    <scope>NUCLEOTIDE SEQUENCE [LARGE SCALE GENOMIC DNA]</scope>
    <source>
        <strain evidence="2 3">YIM90600</strain>
    </source>
</reference>
<dbReference type="EMBL" id="JPMV01000039">
    <property type="protein sequence ID" value="KGI79713.1"/>
    <property type="molecule type" value="Genomic_DNA"/>
</dbReference>
<name>A0ABR4WZS7_9ACTN</name>
<keyword evidence="3" id="KW-1185">Reference proteome</keyword>
<dbReference type="Proteomes" id="UP000029737">
    <property type="component" value="Unassembled WGS sequence"/>
</dbReference>
<comment type="caution">
    <text evidence="2">The sequence shown here is derived from an EMBL/GenBank/DDBJ whole genome shotgun (WGS) entry which is preliminary data.</text>
</comment>
<dbReference type="Pfam" id="PF09407">
    <property type="entry name" value="AbiEi_1"/>
    <property type="match status" value="1"/>
</dbReference>
<organism evidence="2 3">
    <name type="scientific">Actinopolyspora erythraea</name>
    <dbReference type="NCBI Taxonomy" id="414996"/>
    <lineage>
        <taxon>Bacteria</taxon>
        <taxon>Bacillati</taxon>
        <taxon>Actinomycetota</taxon>
        <taxon>Actinomycetes</taxon>
        <taxon>Actinopolysporales</taxon>
        <taxon>Actinopolysporaceae</taxon>
        <taxon>Actinopolyspora</taxon>
    </lineage>
</organism>
<dbReference type="RefSeq" id="WP_043577307.1">
    <property type="nucleotide sequence ID" value="NZ_CP022752.1"/>
</dbReference>
<proteinExistence type="predicted"/>
<evidence type="ECO:0000313" key="2">
    <source>
        <dbReference type="EMBL" id="KGI79713.1"/>
    </source>
</evidence>
<gene>
    <name evidence="2" type="ORF">IL38_21130</name>
</gene>
<sequence>MAHITARVPSLLLRRSSRVLRPRDAAGVYVNPRPEFARLARAGALHRLATGYYAVVPDDQLDRGWIPELEAAALGIAVADVGIDSVALMGLSAARVHGAVPRALGVAVVAATRHRSTLRLADREATVRFVRRRVAALDVQRHTSELGQGWVTTVEQTVLDLVTRPDLGGLPEQARAAAHDLLDRCDRRLLDELAIGQRRQASLARLLEVA</sequence>
<evidence type="ECO:0000313" key="3">
    <source>
        <dbReference type="Proteomes" id="UP000029737"/>
    </source>
</evidence>
<feature type="domain" description="AbiEi antitoxin C-terminal" evidence="1">
    <location>
        <begin position="78"/>
        <end position="206"/>
    </location>
</feature>